<protein>
    <submittedName>
        <fullName evidence="1">Uncharacterized protein</fullName>
    </submittedName>
</protein>
<dbReference type="InParanoid" id="F8QFV5"/>
<organism evidence="2">
    <name type="scientific">Serpula lacrymans var. lacrymans (strain S7.3)</name>
    <name type="common">Dry rot fungus</name>
    <dbReference type="NCBI Taxonomy" id="936435"/>
    <lineage>
        <taxon>Eukaryota</taxon>
        <taxon>Fungi</taxon>
        <taxon>Dikarya</taxon>
        <taxon>Basidiomycota</taxon>
        <taxon>Agaricomycotina</taxon>
        <taxon>Agaricomycetes</taxon>
        <taxon>Agaricomycetidae</taxon>
        <taxon>Boletales</taxon>
        <taxon>Coniophorineae</taxon>
        <taxon>Serpulaceae</taxon>
        <taxon>Serpula</taxon>
    </lineage>
</organism>
<name>F8QFV5_SERL3</name>
<accession>F8QFV5</accession>
<dbReference type="AlphaFoldDB" id="F8QFV5"/>
<gene>
    <name evidence="1" type="ORF">SERLA73DRAFT_156749</name>
</gene>
<dbReference type="EMBL" id="GL945498">
    <property type="protein sequence ID" value="EGN92800.1"/>
    <property type="molecule type" value="Genomic_DNA"/>
</dbReference>
<proteinExistence type="predicted"/>
<dbReference type="HOGENOM" id="CLU_1482844_0_0_1"/>
<evidence type="ECO:0000313" key="1">
    <source>
        <dbReference type="EMBL" id="EGN92800.1"/>
    </source>
</evidence>
<evidence type="ECO:0000313" key="2">
    <source>
        <dbReference type="Proteomes" id="UP000008063"/>
    </source>
</evidence>
<keyword evidence="2" id="KW-1185">Reference proteome</keyword>
<reference evidence="2" key="1">
    <citation type="journal article" date="2011" name="Science">
        <title>The plant cell wall-decomposing machinery underlies the functional diversity of forest fungi.</title>
        <authorList>
            <person name="Eastwood D.C."/>
            <person name="Floudas D."/>
            <person name="Binder M."/>
            <person name="Majcherczyk A."/>
            <person name="Schneider P."/>
            <person name="Aerts A."/>
            <person name="Asiegbu F.O."/>
            <person name="Baker S.E."/>
            <person name="Barry K."/>
            <person name="Bendiksby M."/>
            <person name="Blumentritt M."/>
            <person name="Coutinho P.M."/>
            <person name="Cullen D."/>
            <person name="de Vries R.P."/>
            <person name="Gathman A."/>
            <person name="Goodell B."/>
            <person name="Henrissat B."/>
            <person name="Ihrmark K."/>
            <person name="Kauserud H."/>
            <person name="Kohler A."/>
            <person name="LaButti K."/>
            <person name="Lapidus A."/>
            <person name="Lavin J.L."/>
            <person name="Lee Y.-H."/>
            <person name="Lindquist E."/>
            <person name="Lilly W."/>
            <person name="Lucas S."/>
            <person name="Morin E."/>
            <person name="Murat C."/>
            <person name="Oguiza J.A."/>
            <person name="Park J."/>
            <person name="Pisabarro A.G."/>
            <person name="Riley R."/>
            <person name="Rosling A."/>
            <person name="Salamov A."/>
            <person name="Schmidt O."/>
            <person name="Schmutz J."/>
            <person name="Skrede I."/>
            <person name="Stenlid J."/>
            <person name="Wiebenga A."/>
            <person name="Xie X."/>
            <person name="Kuees U."/>
            <person name="Hibbett D.S."/>
            <person name="Hoffmeister D."/>
            <person name="Hoegberg N."/>
            <person name="Martin F."/>
            <person name="Grigoriev I.V."/>
            <person name="Watkinson S.C."/>
        </authorList>
    </citation>
    <scope>NUCLEOTIDE SEQUENCE [LARGE SCALE GENOMIC DNA]</scope>
    <source>
        <strain evidence="2">strain S7.3</strain>
    </source>
</reference>
<sequence length="182" mass="21297">MEHLKIAKKNKVRSTCNDHRAVNLANKDQQHLNATGIGATAYAQHGVFCPGAVVDFQKVKCHQDICFPRYAPAMSKSYRQEILDDHMFPALCKKFKKVQQGLLSSKLAFEKINSTADFKDTEAWIAQEKRHSKTGCIKKMPWIYMKSLWQNYPAKQKSSYIYRNRKQEMEWFEEPLLCYQWV</sequence>
<dbReference type="Proteomes" id="UP000008063">
    <property type="component" value="Unassembled WGS sequence"/>
</dbReference>